<gene>
    <name evidence="3" type="ORF">GCM10007867_15660</name>
</gene>
<dbReference type="GO" id="GO:0016279">
    <property type="term" value="F:protein-lysine N-methyltransferase activity"/>
    <property type="evidence" value="ECO:0007669"/>
    <property type="project" value="TreeGrafter"/>
</dbReference>
<evidence type="ECO:0000256" key="1">
    <source>
        <dbReference type="ARBA" id="ARBA00022603"/>
    </source>
</evidence>
<dbReference type="InterPro" id="IPR029063">
    <property type="entry name" value="SAM-dependent_MTases_sf"/>
</dbReference>
<dbReference type="PANTHER" id="PTHR43648:SF1">
    <property type="entry name" value="ELECTRON TRANSFER FLAVOPROTEIN BETA SUBUNIT LYSINE METHYLTRANSFERASE"/>
    <property type="match status" value="1"/>
</dbReference>
<evidence type="ECO:0000313" key="4">
    <source>
        <dbReference type="Proteomes" id="UP001156614"/>
    </source>
</evidence>
<dbReference type="PANTHER" id="PTHR43648">
    <property type="entry name" value="ELECTRON TRANSFER FLAVOPROTEIN BETA SUBUNIT LYSINE METHYLTRANSFERASE"/>
    <property type="match status" value="1"/>
</dbReference>
<keyword evidence="2" id="KW-0808">Transferase</keyword>
<keyword evidence="1" id="KW-0489">Methyltransferase</keyword>
<dbReference type="InterPro" id="IPR050078">
    <property type="entry name" value="Ribosomal_L11_MeTrfase_PrmA"/>
</dbReference>
<comment type="caution">
    <text evidence="3">The sequence shown here is derived from an EMBL/GenBank/DDBJ whole genome shotgun (WGS) entry which is preliminary data.</text>
</comment>
<evidence type="ECO:0000313" key="3">
    <source>
        <dbReference type="EMBL" id="GLQ62721.1"/>
    </source>
</evidence>
<protein>
    <submittedName>
        <fullName evidence="3">Nicotinamide N-methylase</fullName>
    </submittedName>
</protein>
<proteinExistence type="predicted"/>
<dbReference type="GO" id="GO:0032259">
    <property type="term" value="P:methylation"/>
    <property type="evidence" value="ECO:0007669"/>
    <property type="project" value="UniProtKB-KW"/>
</dbReference>
<dbReference type="Gene3D" id="3.40.50.150">
    <property type="entry name" value="Vaccinia Virus protein VP39"/>
    <property type="match status" value="1"/>
</dbReference>
<accession>A0AAV5NEL5</accession>
<organism evidence="3 4">
    <name type="scientific">Gluconobacter cerinus</name>
    <dbReference type="NCBI Taxonomy" id="38307"/>
    <lineage>
        <taxon>Bacteria</taxon>
        <taxon>Pseudomonadati</taxon>
        <taxon>Pseudomonadota</taxon>
        <taxon>Alphaproteobacteria</taxon>
        <taxon>Acetobacterales</taxon>
        <taxon>Acetobacteraceae</taxon>
        <taxon>Gluconobacter</taxon>
    </lineage>
</organism>
<name>A0AAV5NEL5_9PROT</name>
<keyword evidence="4" id="KW-1185">Reference proteome</keyword>
<dbReference type="EMBL" id="BSNU01000002">
    <property type="protein sequence ID" value="GLQ62721.1"/>
    <property type="molecule type" value="Genomic_DNA"/>
</dbReference>
<dbReference type="AlphaFoldDB" id="A0AAV5NEL5"/>
<dbReference type="Proteomes" id="UP001156614">
    <property type="component" value="Unassembled WGS sequence"/>
</dbReference>
<sequence>MNIMSVRLQDPAAFIRENTAVETASLVPEIPLHLATDITPIWQASEAFLEAHGIEPPFWAFAWPGSQLIARYILDNPQRVEGKRVLDVACGCGLAAIAAVKAGASTAAANDIDPMALEATALNATLNAVTVALCPGDLVGSKPDCDLLVIGDVCYNEAMAARIMPWLLECARHCEVWLCDPGRHYAPKLDLDILIQQNVQTTQELESTDQRTTTLFSLRGISVQD</sequence>
<reference evidence="4" key="1">
    <citation type="journal article" date="2019" name="Int. J. Syst. Evol. Microbiol.">
        <title>The Global Catalogue of Microorganisms (GCM) 10K type strain sequencing project: providing services to taxonomists for standard genome sequencing and annotation.</title>
        <authorList>
            <consortium name="The Broad Institute Genomics Platform"/>
            <consortium name="The Broad Institute Genome Sequencing Center for Infectious Disease"/>
            <person name="Wu L."/>
            <person name="Ma J."/>
        </authorList>
    </citation>
    <scope>NUCLEOTIDE SEQUENCE [LARGE SCALE GENOMIC DNA]</scope>
    <source>
        <strain evidence="4">NBRC 3267</strain>
    </source>
</reference>
<dbReference type="SUPFAM" id="SSF53335">
    <property type="entry name" value="S-adenosyl-L-methionine-dependent methyltransferases"/>
    <property type="match status" value="1"/>
</dbReference>
<dbReference type="Pfam" id="PF06325">
    <property type="entry name" value="PrmA"/>
    <property type="match status" value="1"/>
</dbReference>
<evidence type="ECO:0000256" key="2">
    <source>
        <dbReference type="ARBA" id="ARBA00022679"/>
    </source>
</evidence>